<dbReference type="PANTHER" id="PTHR15654:SF2">
    <property type="entry name" value="COILED-COIL DOMAIN-CONTAINING PROTEIN 113"/>
    <property type="match status" value="1"/>
</dbReference>
<evidence type="ECO:0000256" key="4">
    <source>
        <dbReference type="ARBA" id="ARBA00023273"/>
    </source>
</evidence>
<keyword evidence="4" id="KW-0966">Cell projection</keyword>
<dbReference type="AlphaFoldDB" id="A0AA39F638"/>
<dbReference type="GO" id="GO:0060271">
    <property type="term" value="P:cilium assembly"/>
    <property type="evidence" value="ECO:0007669"/>
    <property type="project" value="TreeGrafter"/>
</dbReference>
<dbReference type="InterPro" id="IPR051885">
    <property type="entry name" value="CC_CF"/>
</dbReference>
<feature type="region of interest" description="Disordered" evidence="8">
    <location>
        <begin position="85"/>
        <end position="104"/>
    </location>
</feature>
<comment type="similarity">
    <text evidence="5">Belongs to the CFAP263 family.</text>
</comment>
<feature type="domain" description="CCDC113/CCDC96 coiled-coil" evidence="9">
    <location>
        <begin position="226"/>
        <end position="391"/>
    </location>
</feature>
<evidence type="ECO:0000256" key="1">
    <source>
        <dbReference type="ARBA" id="ARBA00004138"/>
    </source>
</evidence>
<dbReference type="Proteomes" id="UP001168972">
    <property type="component" value="Unassembled WGS sequence"/>
</dbReference>
<protein>
    <recommendedName>
        <fullName evidence="6">Cilia- and flagella-associated protein 263</fullName>
    </recommendedName>
</protein>
<keyword evidence="3 7" id="KW-0175">Coiled coil</keyword>
<dbReference type="GO" id="GO:0036064">
    <property type="term" value="C:ciliary basal body"/>
    <property type="evidence" value="ECO:0007669"/>
    <property type="project" value="TreeGrafter"/>
</dbReference>
<evidence type="ECO:0000256" key="8">
    <source>
        <dbReference type="SAM" id="MobiDB-lite"/>
    </source>
</evidence>
<comment type="caution">
    <text evidence="10">The sequence shown here is derived from an EMBL/GenBank/DDBJ whole genome shotgun (WGS) entry which is preliminary data.</text>
</comment>
<organism evidence="10 11">
    <name type="scientific">Microctonus hyperodae</name>
    <name type="common">Parasitoid wasp</name>
    <dbReference type="NCBI Taxonomy" id="165561"/>
    <lineage>
        <taxon>Eukaryota</taxon>
        <taxon>Metazoa</taxon>
        <taxon>Ecdysozoa</taxon>
        <taxon>Arthropoda</taxon>
        <taxon>Hexapoda</taxon>
        <taxon>Insecta</taxon>
        <taxon>Pterygota</taxon>
        <taxon>Neoptera</taxon>
        <taxon>Endopterygota</taxon>
        <taxon>Hymenoptera</taxon>
        <taxon>Apocrita</taxon>
        <taxon>Ichneumonoidea</taxon>
        <taxon>Braconidae</taxon>
        <taxon>Euphorinae</taxon>
        <taxon>Microctonus</taxon>
    </lineage>
</organism>
<evidence type="ECO:0000256" key="2">
    <source>
        <dbReference type="ARBA" id="ARBA00022794"/>
    </source>
</evidence>
<evidence type="ECO:0000256" key="7">
    <source>
        <dbReference type="SAM" id="Coils"/>
    </source>
</evidence>
<dbReference type="PANTHER" id="PTHR15654">
    <property type="entry name" value="COILED-COIL DOMAIN-CONTAINING PROTEIN 113-RELATED"/>
    <property type="match status" value="1"/>
</dbReference>
<evidence type="ECO:0000256" key="5">
    <source>
        <dbReference type="ARBA" id="ARBA00044506"/>
    </source>
</evidence>
<keyword evidence="2" id="KW-0970">Cilium biogenesis/degradation</keyword>
<reference evidence="10" key="2">
    <citation type="submission" date="2023-03" db="EMBL/GenBank/DDBJ databases">
        <authorList>
            <person name="Inwood S.N."/>
            <person name="Skelly J.G."/>
            <person name="Guhlin J."/>
            <person name="Harrop T.W.R."/>
            <person name="Goldson S.G."/>
            <person name="Dearden P.K."/>
        </authorList>
    </citation>
    <scope>NUCLEOTIDE SEQUENCE</scope>
    <source>
        <strain evidence="10">Lincoln</strain>
        <tissue evidence="10">Whole body</tissue>
    </source>
</reference>
<name>A0AA39F638_MICHY</name>
<dbReference type="EMBL" id="JAQQBR010001833">
    <property type="protein sequence ID" value="KAK0163564.1"/>
    <property type="molecule type" value="Genomic_DNA"/>
</dbReference>
<dbReference type="GO" id="GO:0005930">
    <property type="term" value="C:axoneme"/>
    <property type="evidence" value="ECO:0007669"/>
    <property type="project" value="TreeGrafter"/>
</dbReference>
<accession>A0AA39F638</accession>
<feature type="compositionally biased region" description="Polar residues" evidence="8">
    <location>
        <begin position="95"/>
        <end position="104"/>
    </location>
</feature>
<keyword evidence="11" id="KW-1185">Reference proteome</keyword>
<evidence type="ECO:0000259" key="9">
    <source>
        <dbReference type="Pfam" id="PF13870"/>
    </source>
</evidence>
<comment type="subcellular location">
    <subcellularLocation>
        <location evidence="1">Cell projection</location>
        <location evidence="1">Cilium</location>
    </subcellularLocation>
</comment>
<dbReference type="Pfam" id="PF13870">
    <property type="entry name" value="CCDC113_CCDC96_CC"/>
    <property type="match status" value="1"/>
</dbReference>
<reference evidence="10" key="1">
    <citation type="journal article" date="2023" name="bioRxiv">
        <title>Scaffold-level genome assemblies of two parasitoid biocontrol wasps reveal the parthenogenesis mechanism and an associated novel virus.</title>
        <authorList>
            <person name="Inwood S."/>
            <person name="Skelly J."/>
            <person name="Guhlin J."/>
            <person name="Harrop T."/>
            <person name="Goldson S."/>
            <person name="Dearden P."/>
        </authorList>
    </citation>
    <scope>NUCLEOTIDE SEQUENCE</scope>
    <source>
        <strain evidence="10">Lincoln</strain>
        <tissue evidence="10">Whole body</tissue>
    </source>
</reference>
<evidence type="ECO:0000313" key="11">
    <source>
        <dbReference type="Proteomes" id="UP001168972"/>
    </source>
</evidence>
<evidence type="ECO:0000256" key="6">
    <source>
        <dbReference type="ARBA" id="ARBA00044798"/>
    </source>
</evidence>
<feature type="coiled-coil region" evidence="7">
    <location>
        <begin position="140"/>
        <end position="178"/>
    </location>
</feature>
<feature type="coiled-coil region" evidence="7">
    <location>
        <begin position="275"/>
        <end position="391"/>
    </location>
</feature>
<evidence type="ECO:0000313" key="10">
    <source>
        <dbReference type="EMBL" id="KAK0163564.1"/>
    </source>
</evidence>
<evidence type="ECO:0000256" key="3">
    <source>
        <dbReference type="ARBA" id="ARBA00023054"/>
    </source>
</evidence>
<gene>
    <name evidence="10" type="ORF">PV327_007233</name>
</gene>
<proteinExistence type="inferred from homology"/>
<dbReference type="InterPro" id="IPR025254">
    <property type="entry name" value="CCDC113/CCDC96_CC"/>
</dbReference>
<sequence>MSSLQRFSGMSFTSRTTFGVEEEIKYEELSDEELNERLQLLTHTNEILELENEVFERYLHRNDSQSLVSMSQVLETAEVISSQMTQVPSLHSRGSESINGSNMRGKNTPLSSGSIGSIQIFSGSNSAQLSAIQPPTRGFRIALLQRIDMANKEIEEMKKELEERERLTIKKRDNLRAQMEEIKMRICDINDARDGLEENVAKKGVDKSTGKILADKFIHYIEMWLKNADRIIDKLRLKTSTIKSQIKKARIQLKQREELGASLHLIDFEALAIENEDYSKQIHEKTQQLMELKKITGQYNFTLNTHKNKLNKQQITLENIKKQINIKENQIKKLNLDLEKTEIQLEDLERRINKIPKAKVDHELRADVTEIIKVQSELEEMKKTHERLERHGNIQLIALKAIKNRQKLIN</sequence>